<sequence>MVLVVGGSPCGPKLLSGTNGLDCCSSSLSLNITARCPRLHGDPVSSYICSESLRFGQVVRTGRSLVDLCSRDTETTWNVDDDDMRWD</sequence>
<accession>A0ABD1YWM8</accession>
<organism evidence="1 2">
    <name type="scientific">Riccia fluitans</name>
    <dbReference type="NCBI Taxonomy" id="41844"/>
    <lineage>
        <taxon>Eukaryota</taxon>
        <taxon>Viridiplantae</taxon>
        <taxon>Streptophyta</taxon>
        <taxon>Embryophyta</taxon>
        <taxon>Marchantiophyta</taxon>
        <taxon>Marchantiopsida</taxon>
        <taxon>Marchantiidae</taxon>
        <taxon>Marchantiales</taxon>
        <taxon>Ricciaceae</taxon>
        <taxon>Riccia</taxon>
    </lineage>
</organism>
<comment type="caution">
    <text evidence="1">The sequence shown here is derived from an EMBL/GenBank/DDBJ whole genome shotgun (WGS) entry which is preliminary data.</text>
</comment>
<name>A0ABD1YWM8_9MARC</name>
<keyword evidence="2" id="KW-1185">Reference proteome</keyword>
<evidence type="ECO:0000313" key="1">
    <source>
        <dbReference type="EMBL" id="KAL2634814.1"/>
    </source>
</evidence>
<dbReference type="Proteomes" id="UP001605036">
    <property type="component" value="Unassembled WGS sequence"/>
</dbReference>
<reference evidence="1 2" key="1">
    <citation type="submission" date="2024-09" db="EMBL/GenBank/DDBJ databases">
        <title>Chromosome-scale assembly of Riccia fluitans.</title>
        <authorList>
            <person name="Paukszto L."/>
            <person name="Sawicki J."/>
            <person name="Karawczyk K."/>
            <person name="Piernik-Szablinska J."/>
            <person name="Szczecinska M."/>
            <person name="Mazdziarz M."/>
        </authorList>
    </citation>
    <scope>NUCLEOTIDE SEQUENCE [LARGE SCALE GENOMIC DNA]</scope>
    <source>
        <strain evidence="1">Rf_01</strain>
        <tissue evidence="1">Aerial parts of the thallus</tissue>
    </source>
</reference>
<gene>
    <name evidence="1" type="ORF">R1flu_006293</name>
</gene>
<evidence type="ECO:0000313" key="2">
    <source>
        <dbReference type="Proteomes" id="UP001605036"/>
    </source>
</evidence>
<protein>
    <submittedName>
        <fullName evidence="1">Uncharacterized protein</fullName>
    </submittedName>
</protein>
<proteinExistence type="predicted"/>
<dbReference type="EMBL" id="JBHFFA010000003">
    <property type="protein sequence ID" value="KAL2634814.1"/>
    <property type="molecule type" value="Genomic_DNA"/>
</dbReference>
<dbReference type="AlphaFoldDB" id="A0ABD1YWM8"/>